<accession>A0A6L3B5R5</accession>
<keyword evidence="3" id="KW-1003">Cell membrane</keyword>
<dbReference type="GO" id="GO:0005886">
    <property type="term" value="C:plasma membrane"/>
    <property type="evidence" value="ECO:0007669"/>
    <property type="project" value="UniProtKB-SubCell"/>
</dbReference>
<evidence type="ECO:0000256" key="6">
    <source>
        <dbReference type="ARBA" id="ARBA00023136"/>
    </source>
</evidence>
<organism evidence="9 10">
    <name type="scientific">Azospirillum brasilense</name>
    <dbReference type="NCBI Taxonomy" id="192"/>
    <lineage>
        <taxon>Bacteria</taxon>
        <taxon>Pseudomonadati</taxon>
        <taxon>Pseudomonadota</taxon>
        <taxon>Alphaproteobacteria</taxon>
        <taxon>Rhodospirillales</taxon>
        <taxon>Azospirillaceae</taxon>
        <taxon>Azospirillum</taxon>
    </lineage>
</organism>
<dbReference type="GO" id="GO:0055085">
    <property type="term" value="P:transmembrane transport"/>
    <property type="evidence" value="ECO:0007669"/>
    <property type="project" value="InterPro"/>
</dbReference>
<feature type="transmembrane region" description="Helical" evidence="7">
    <location>
        <begin position="114"/>
        <end position="134"/>
    </location>
</feature>
<evidence type="ECO:0000256" key="3">
    <source>
        <dbReference type="ARBA" id="ARBA00022475"/>
    </source>
</evidence>
<evidence type="ECO:0000256" key="7">
    <source>
        <dbReference type="RuleBase" id="RU363032"/>
    </source>
</evidence>
<keyword evidence="4 7" id="KW-0812">Transmembrane</keyword>
<dbReference type="InterPro" id="IPR035906">
    <property type="entry name" value="MetI-like_sf"/>
</dbReference>
<dbReference type="AlphaFoldDB" id="A0A6L3B5R5"/>
<feature type="transmembrane region" description="Helical" evidence="7">
    <location>
        <begin position="164"/>
        <end position="189"/>
    </location>
</feature>
<reference evidence="9 10" key="1">
    <citation type="submission" date="2018-07" db="EMBL/GenBank/DDBJ databases">
        <title>Genome sequence of Roseomonas fauriae ATCC 49958.</title>
        <authorList>
            <person name="Sant'Anna F.H."/>
            <person name="Baldani J.I."/>
            <person name="Zilli J.E."/>
            <person name="Reis V.M."/>
            <person name="Hartmann A."/>
            <person name="Cruz L."/>
            <person name="de Souza E.M."/>
            <person name="de Oliveira Pedrosa F."/>
            <person name="Passaglia L.M.P."/>
        </authorList>
    </citation>
    <scope>NUCLEOTIDE SEQUENCE [LARGE SCALE GENOMIC DNA]</scope>
    <source>
        <strain evidence="9 10">ATCC 49958</strain>
    </source>
</reference>
<keyword evidence="5 7" id="KW-1133">Transmembrane helix</keyword>
<gene>
    <name evidence="9" type="ORF">DS837_05730</name>
</gene>
<dbReference type="CDD" id="cd06261">
    <property type="entry name" value="TM_PBP2"/>
    <property type="match status" value="1"/>
</dbReference>
<dbReference type="PROSITE" id="PS50928">
    <property type="entry name" value="ABC_TM1"/>
    <property type="match status" value="1"/>
</dbReference>
<evidence type="ECO:0000313" key="9">
    <source>
        <dbReference type="EMBL" id="KAA0687907.1"/>
    </source>
</evidence>
<proteinExistence type="inferred from homology"/>
<keyword evidence="2 7" id="KW-0813">Transport</keyword>
<protein>
    <submittedName>
        <fullName evidence="9">Sugar ABC transporter permease</fullName>
    </submittedName>
</protein>
<evidence type="ECO:0000256" key="5">
    <source>
        <dbReference type="ARBA" id="ARBA00022989"/>
    </source>
</evidence>
<keyword evidence="6 7" id="KW-0472">Membrane</keyword>
<dbReference type="SUPFAM" id="SSF161098">
    <property type="entry name" value="MetI-like"/>
    <property type="match status" value="1"/>
</dbReference>
<dbReference type="Pfam" id="PF00528">
    <property type="entry name" value="BPD_transp_1"/>
    <property type="match status" value="1"/>
</dbReference>
<comment type="caution">
    <text evidence="9">The sequence shown here is derived from an EMBL/GenBank/DDBJ whole genome shotgun (WGS) entry which is preliminary data.</text>
</comment>
<comment type="similarity">
    <text evidence="7">Belongs to the binding-protein-dependent transport system permease family.</text>
</comment>
<feature type="domain" description="ABC transmembrane type-1" evidence="8">
    <location>
        <begin position="77"/>
        <end position="289"/>
    </location>
</feature>
<sequence>MVSGLPHSSLERQRRRAAWLFLLPMLVVLAGVAGWPLFRTVFFSFTDATLATLDGFQGVGLDNYLWLVRDPVWWRAVWNTLVFTVVSVGIETVLGLGIALILNAHLPGRGLLRAAVLIPWAIPTVVSAQMWGWMFHDLYGVVNAILMGLGLIAEPKAWTADPDLALPVVIAVDVWKSTPFMALLILAALQMLPRDLYEAARVDGVHPVKVFFRITLPLIRPALMVAVLFRTLDALRVFDLMYVLTGNSRSTMSMSVYARQYLIDFQDVGYGSAAATVLVLVLAVATVLAVTLGRVRVDAGR</sequence>
<feature type="transmembrane region" description="Helical" evidence="7">
    <location>
        <begin position="17"/>
        <end position="38"/>
    </location>
</feature>
<name>A0A6L3B5R5_AZOBR</name>
<evidence type="ECO:0000256" key="2">
    <source>
        <dbReference type="ARBA" id="ARBA00022448"/>
    </source>
</evidence>
<feature type="transmembrane region" description="Helical" evidence="7">
    <location>
        <begin position="270"/>
        <end position="292"/>
    </location>
</feature>
<dbReference type="Gene3D" id="1.10.3720.10">
    <property type="entry name" value="MetI-like"/>
    <property type="match status" value="1"/>
</dbReference>
<evidence type="ECO:0000256" key="4">
    <source>
        <dbReference type="ARBA" id="ARBA00022692"/>
    </source>
</evidence>
<evidence type="ECO:0000259" key="8">
    <source>
        <dbReference type="PROSITE" id="PS50928"/>
    </source>
</evidence>
<dbReference type="InterPro" id="IPR000515">
    <property type="entry name" value="MetI-like"/>
</dbReference>
<comment type="subcellular location">
    <subcellularLocation>
        <location evidence="1 7">Cell membrane</location>
        <topology evidence="1 7">Multi-pass membrane protein</topology>
    </subcellularLocation>
</comment>
<dbReference type="PANTHER" id="PTHR43005:SF2">
    <property type="entry name" value="INTEGRAL MEMBRANE SUGAR TRANSPORT PROTEIN"/>
    <property type="match status" value="1"/>
</dbReference>
<dbReference type="EMBL" id="QOKV01000002">
    <property type="protein sequence ID" value="KAA0687907.1"/>
    <property type="molecule type" value="Genomic_DNA"/>
</dbReference>
<dbReference type="PANTHER" id="PTHR43005">
    <property type="entry name" value="BLR7065 PROTEIN"/>
    <property type="match status" value="1"/>
</dbReference>
<feature type="transmembrane region" description="Helical" evidence="7">
    <location>
        <begin position="210"/>
        <end position="232"/>
    </location>
</feature>
<feature type="transmembrane region" description="Helical" evidence="7">
    <location>
        <begin position="76"/>
        <end position="102"/>
    </location>
</feature>
<dbReference type="Proteomes" id="UP000476837">
    <property type="component" value="Unassembled WGS sequence"/>
</dbReference>
<evidence type="ECO:0000256" key="1">
    <source>
        <dbReference type="ARBA" id="ARBA00004651"/>
    </source>
</evidence>
<evidence type="ECO:0000313" key="10">
    <source>
        <dbReference type="Proteomes" id="UP000476837"/>
    </source>
</evidence>